<dbReference type="Proteomes" id="UP000030645">
    <property type="component" value="Unassembled WGS sequence"/>
</dbReference>
<name>W9QKS4_9ROSA</name>
<feature type="compositionally biased region" description="Polar residues" evidence="1">
    <location>
        <begin position="52"/>
        <end position="65"/>
    </location>
</feature>
<dbReference type="PANTHER" id="PTHR38936:SF1">
    <property type="entry name" value="DUF641 DOMAIN-CONTAINING PROTEIN"/>
    <property type="match status" value="1"/>
</dbReference>
<feature type="region of interest" description="Disordered" evidence="1">
    <location>
        <begin position="1"/>
        <end position="72"/>
    </location>
</feature>
<dbReference type="PANTHER" id="PTHR38936">
    <property type="entry name" value="TITIN-LIKE ISOFORM X2"/>
    <property type="match status" value="1"/>
</dbReference>
<feature type="compositionally biased region" description="Basic and acidic residues" evidence="1">
    <location>
        <begin position="13"/>
        <end position="33"/>
    </location>
</feature>
<dbReference type="EMBL" id="KE343721">
    <property type="protein sequence ID" value="EXB39370.1"/>
    <property type="molecule type" value="Genomic_DNA"/>
</dbReference>
<evidence type="ECO:0000313" key="2">
    <source>
        <dbReference type="EMBL" id="EXB39370.1"/>
    </source>
</evidence>
<reference evidence="3" key="1">
    <citation type="submission" date="2013-01" db="EMBL/GenBank/DDBJ databases">
        <title>Draft Genome Sequence of a Mulberry Tree, Morus notabilis C.K. Schneid.</title>
        <authorList>
            <person name="He N."/>
            <person name="Zhao S."/>
        </authorList>
    </citation>
    <scope>NUCLEOTIDE SEQUENCE</scope>
</reference>
<evidence type="ECO:0000256" key="1">
    <source>
        <dbReference type="SAM" id="MobiDB-lite"/>
    </source>
</evidence>
<proteinExistence type="predicted"/>
<accession>W9QKS4</accession>
<keyword evidence="3" id="KW-1185">Reference proteome</keyword>
<dbReference type="AlphaFoldDB" id="W9QKS4"/>
<protein>
    <submittedName>
        <fullName evidence="2">Uncharacterized protein</fullName>
    </submittedName>
</protein>
<organism evidence="2 3">
    <name type="scientific">Morus notabilis</name>
    <dbReference type="NCBI Taxonomy" id="981085"/>
    <lineage>
        <taxon>Eukaryota</taxon>
        <taxon>Viridiplantae</taxon>
        <taxon>Streptophyta</taxon>
        <taxon>Embryophyta</taxon>
        <taxon>Tracheophyta</taxon>
        <taxon>Spermatophyta</taxon>
        <taxon>Magnoliopsida</taxon>
        <taxon>eudicotyledons</taxon>
        <taxon>Gunneridae</taxon>
        <taxon>Pentapetalae</taxon>
        <taxon>rosids</taxon>
        <taxon>fabids</taxon>
        <taxon>Rosales</taxon>
        <taxon>Moraceae</taxon>
        <taxon>Moreae</taxon>
        <taxon>Morus</taxon>
    </lineage>
</organism>
<gene>
    <name evidence="2" type="ORF">L484_025065</name>
</gene>
<sequence length="139" mass="15710">MARKRKSSGNKDNMPEEKEVEPRSSHSSERVEEQSDCANPLTEKVDALVEKVNSQPSKEANTTKSYSRKKKMKYQVAIVRRSGPINNTVVTAQNQDIELVTKVPNNWYQRIDLGRHATSTLLVETISHFGWRVGPNSAN</sequence>
<evidence type="ECO:0000313" key="3">
    <source>
        <dbReference type="Proteomes" id="UP000030645"/>
    </source>
</evidence>